<dbReference type="SMART" id="SM00363">
    <property type="entry name" value="S4"/>
    <property type="match status" value="1"/>
</dbReference>
<evidence type="ECO:0000256" key="4">
    <source>
        <dbReference type="PROSITE-ProRule" id="PRU00182"/>
    </source>
</evidence>
<keyword evidence="3" id="KW-0238">DNA-binding</keyword>
<dbReference type="PIRSF" id="PIRSF016821">
    <property type="entry name" value="HSP15"/>
    <property type="match status" value="1"/>
</dbReference>
<dbReference type="KEGG" id="dco:SAMEA4475696_0481"/>
<keyword evidence="8" id="KW-1185">Reference proteome</keyword>
<feature type="domain" description="RNA-binding S4" evidence="6">
    <location>
        <begin position="15"/>
        <end position="76"/>
    </location>
</feature>
<dbReference type="InterPro" id="IPR025708">
    <property type="entry name" value="HSP15"/>
</dbReference>
<evidence type="ECO:0000313" key="7">
    <source>
        <dbReference type="EMBL" id="SNV18539.1"/>
    </source>
</evidence>
<dbReference type="GO" id="GO:0003677">
    <property type="term" value="F:DNA binding"/>
    <property type="evidence" value="ECO:0007669"/>
    <property type="project" value="UniProtKB-KW"/>
</dbReference>
<proteinExistence type="inferred from homology"/>
<organism evidence="7 8">
    <name type="scientific">Dermatophilus congolensis</name>
    <dbReference type="NCBI Taxonomy" id="1863"/>
    <lineage>
        <taxon>Bacteria</taxon>
        <taxon>Bacillati</taxon>
        <taxon>Actinomycetota</taxon>
        <taxon>Actinomycetes</taxon>
        <taxon>Micrococcales</taxon>
        <taxon>Dermatophilaceae</taxon>
        <taxon>Dermatophilus</taxon>
    </lineage>
</organism>
<dbReference type="EMBL" id="LT906453">
    <property type="protein sequence ID" value="SNV18539.1"/>
    <property type="molecule type" value="Genomic_DNA"/>
</dbReference>
<dbReference type="Pfam" id="PF01479">
    <property type="entry name" value="S4"/>
    <property type="match status" value="1"/>
</dbReference>
<evidence type="ECO:0000256" key="2">
    <source>
        <dbReference type="ARBA" id="ARBA00022884"/>
    </source>
</evidence>
<comment type="similarity">
    <text evidence="1">Belongs to the HSP15 family.</text>
</comment>
<evidence type="ECO:0000313" key="8">
    <source>
        <dbReference type="Proteomes" id="UP000242637"/>
    </source>
</evidence>
<dbReference type="AlphaFoldDB" id="A0A239V9B2"/>
<evidence type="ECO:0000256" key="5">
    <source>
        <dbReference type="SAM" id="MobiDB-lite"/>
    </source>
</evidence>
<dbReference type="PROSITE" id="PS50889">
    <property type="entry name" value="S4"/>
    <property type="match status" value="1"/>
</dbReference>
<evidence type="ECO:0000259" key="6">
    <source>
        <dbReference type="SMART" id="SM00363"/>
    </source>
</evidence>
<dbReference type="CDD" id="cd00165">
    <property type="entry name" value="S4"/>
    <property type="match status" value="1"/>
</dbReference>
<dbReference type="GO" id="GO:0034605">
    <property type="term" value="P:cellular response to heat"/>
    <property type="evidence" value="ECO:0007669"/>
    <property type="project" value="InterPro"/>
</dbReference>
<feature type="region of interest" description="Disordered" evidence="5">
    <location>
        <begin position="92"/>
        <end position="138"/>
    </location>
</feature>
<accession>A0A239V9B2</accession>
<dbReference type="InterPro" id="IPR036986">
    <property type="entry name" value="S4_RNA-bd_sf"/>
</dbReference>
<keyword evidence="2 4" id="KW-0694">RNA-binding</keyword>
<dbReference type="GO" id="GO:0043023">
    <property type="term" value="F:ribosomal large subunit binding"/>
    <property type="evidence" value="ECO:0007669"/>
    <property type="project" value="InterPro"/>
</dbReference>
<sequence length="138" mass="15194">MLSRYAKPMAENSTVRIDVWLWAVRVYKTRSLAANACKNGRVTIDGNKAKPSSNVKIGSKVEVRKIEGTRILQAVQLLNKRVGAPAAAEAVIDTSPPAPPRQFRPAAVAVREPGAGRPTKRERRELDRLRGRSGNRAR</sequence>
<dbReference type="Gene3D" id="3.10.290.10">
    <property type="entry name" value="RNA-binding S4 domain"/>
    <property type="match status" value="1"/>
</dbReference>
<keyword evidence="7" id="KW-0346">Stress response</keyword>
<dbReference type="GO" id="GO:0003727">
    <property type="term" value="F:single-stranded RNA binding"/>
    <property type="evidence" value="ECO:0007669"/>
    <property type="project" value="InterPro"/>
</dbReference>
<evidence type="ECO:0000256" key="1">
    <source>
        <dbReference type="ARBA" id="ARBA00008396"/>
    </source>
</evidence>
<reference evidence="7 8" key="1">
    <citation type="submission" date="2017-06" db="EMBL/GenBank/DDBJ databases">
        <authorList>
            <consortium name="Pathogen Informatics"/>
        </authorList>
    </citation>
    <scope>NUCLEOTIDE SEQUENCE [LARGE SCALE GENOMIC DNA]</scope>
    <source>
        <strain evidence="7 8">NCTC13039</strain>
    </source>
</reference>
<name>A0A239V9B2_9MICO</name>
<dbReference type="STRING" id="1121387.GCA_000429885_01583"/>
<dbReference type="SUPFAM" id="SSF55174">
    <property type="entry name" value="Alpha-L RNA-binding motif"/>
    <property type="match status" value="1"/>
</dbReference>
<gene>
    <name evidence="7" type="primary">hslR</name>
    <name evidence="7" type="ORF">SAMEA4475696_00481</name>
</gene>
<dbReference type="Proteomes" id="UP000242637">
    <property type="component" value="Chromosome 1"/>
</dbReference>
<evidence type="ECO:0000256" key="3">
    <source>
        <dbReference type="ARBA" id="ARBA00023125"/>
    </source>
</evidence>
<dbReference type="InterPro" id="IPR002942">
    <property type="entry name" value="S4_RNA-bd"/>
</dbReference>
<protein>
    <submittedName>
        <fullName evidence="7">Heat shock protein 15</fullName>
    </submittedName>
</protein>